<proteinExistence type="predicted"/>
<reference evidence="2" key="1">
    <citation type="submission" date="2014-09" db="EMBL/GenBank/DDBJ databases">
        <authorList>
            <person name="Magalhaes I.L.F."/>
            <person name="Oliveira U."/>
            <person name="Santos F.R."/>
            <person name="Vidigal T.H.D.A."/>
            <person name="Brescovit A.D."/>
            <person name="Santos A.J."/>
        </authorList>
    </citation>
    <scope>NUCLEOTIDE SEQUENCE</scope>
    <source>
        <tissue evidence="2">Shoot tissue taken approximately 20 cm above the soil surface</tissue>
    </source>
</reference>
<sequence>MRSQVSSTTSSSLLLLSIILKNSSSSRSSLSGTTLPSESISVSDGTSSLKMSFISIIRDLNL</sequence>
<feature type="compositionally biased region" description="Low complexity" evidence="1">
    <location>
        <begin position="24"/>
        <end position="37"/>
    </location>
</feature>
<protein>
    <submittedName>
        <fullName evidence="2">Uncharacterized protein</fullName>
    </submittedName>
</protein>
<name>A0A0A9DI99_ARUDO</name>
<evidence type="ECO:0000256" key="1">
    <source>
        <dbReference type="SAM" id="MobiDB-lite"/>
    </source>
</evidence>
<dbReference type="EMBL" id="GBRH01214403">
    <property type="protein sequence ID" value="JAD83492.1"/>
    <property type="molecule type" value="Transcribed_RNA"/>
</dbReference>
<reference evidence="2" key="2">
    <citation type="journal article" date="2015" name="Data Brief">
        <title>Shoot transcriptome of the giant reed, Arundo donax.</title>
        <authorList>
            <person name="Barrero R.A."/>
            <person name="Guerrero F.D."/>
            <person name="Moolhuijzen P."/>
            <person name="Goolsby J.A."/>
            <person name="Tidwell J."/>
            <person name="Bellgard S.E."/>
            <person name="Bellgard M.I."/>
        </authorList>
    </citation>
    <scope>NUCLEOTIDE SEQUENCE</scope>
    <source>
        <tissue evidence="2">Shoot tissue taken approximately 20 cm above the soil surface</tissue>
    </source>
</reference>
<accession>A0A0A9DI99</accession>
<organism evidence="2">
    <name type="scientific">Arundo donax</name>
    <name type="common">Giant reed</name>
    <name type="synonym">Donax arundinaceus</name>
    <dbReference type="NCBI Taxonomy" id="35708"/>
    <lineage>
        <taxon>Eukaryota</taxon>
        <taxon>Viridiplantae</taxon>
        <taxon>Streptophyta</taxon>
        <taxon>Embryophyta</taxon>
        <taxon>Tracheophyta</taxon>
        <taxon>Spermatophyta</taxon>
        <taxon>Magnoliopsida</taxon>
        <taxon>Liliopsida</taxon>
        <taxon>Poales</taxon>
        <taxon>Poaceae</taxon>
        <taxon>PACMAD clade</taxon>
        <taxon>Arundinoideae</taxon>
        <taxon>Arundineae</taxon>
        <taxon>Arundo</taxon>
    </lineage>
</organism>
<dbReference type="AlphaFoldDB" id="A0A0A9DI99"/>
<evidence type="ECO:0000313" key="2">
    <source>
        <dbReference type="EMBL" id="JAD83492.1"/>
    </source>
</evidence>
<feature type="region of interest" description="Disordered" evidence="1">
    <location>
        <begin position="24"/>
        <end position="46"/>
    </location>
</feature>